<dbReference type="EMBL" id="FQWZ01000002">
    <property type="protein sequence ID" value="SHG61643.1"/>
    <property type="molecule type" value="Genomic_DNA"/>
</dbReference>
<dbReference type="RefSeq" id="WP_072894324.1">
    <property type="nucleotide sequence ID" value="NZ_FQWZ01000002.1"/>
</dbReference>
<dbReference type="SUPFAM" id="SSF88723">
    <property type="entry name" value="PIN domain-like"/>
    <property type="match status" value="1"/>
</dbReference>
<evidence type="ECO:0000313" key="2">
    <source>
        <dbReference type="Proteomes" id="UP000199758"/>
    </source>
</evidence>
<dbReference type="Proteomes" id="UP000199758">
    <property type="component" value="Unassembled WGS sequence"/>
</dbReference>
<protein>
    <submittedName>
        <fullName evidence="1">Predicted nucleic acid-binding protein, contains PIN domain</fullName>
    </submittedName>
</protein>
<evidence type="ECO:0000313" key="1">
    <source>
        <dbReference type="EMBL" id="SHG61643.1"/>
    </source>
</evidence>
<dbReference type="AlphaFoldDB" id="A0A1M5LB47"/>
<proteinExistence type="predicted"/>
<organism evidence="1 2">
    <name type="scientific">Hydrocarboniphaga daqingensis</name>
    <dbReference type="NCBI Taxonomy" id="490188"/>
    <lineage>
        <taxon>Bacteria</taxon>
        <taxon>Pseudomonadati</taxon>
        <taxon>Pseudomonadota</taxon>
        <taxon>Gammaproteobacteria</taxon>
        <taxon>Nevskiales</taxon>
        <taxon>Nevskiaceae</taxon>
        <taxon>Hydrocarboniphaga</taxon>
    </lineage>
</organism>
<gene>
    <name evidence="1" type="ORF">SAMN04488068_0778</name>
</gene>
<dbReference type="OrthoDB" id="9804823at2"/>
<sequence length="141" mass="15644">MARPSWLLDLAVIAELTRPDGNRRVFNLFAQRQAACAIAAPALTAWLRGLDALPEGPRRQQLAAFTAELLHSGPEVVGLDRDAAIWLARSAVRWERSGRRWRRLDGEQAAIAATRDMSLVARSPHPLAGTDGLKLDDWFRP</sequence>
<keyword evidence="2" id="KW-1185">Reference proteome</keyword>
<reference evidence="1 2" key="1">
    <citation type="submission" date="2016-11" db="EMBL/GenBank/DDBJ databases">
        <authorList>
            <person name="Jaros S."/>
            <person name="Januszkiewicz K."/>
            <person name="Wedrychowicz H."/>
        </authorList>
    </citation>
    <scope>NUCLEOTIDE SEQUENCE [LARGE SCALE GENOMIC DNA]</scope>
    <source>
        <strain evidence="1 2">CGMCC 1.7049</strain>
    </source>
</reference>
<dbReference type="STRING" id="490188.SAMN04488068_0778"/>
<accession>A0A1M5LB47</accession>
<dbReference type="InterPro" id="IPR029060">
    <property type="entry name" value="PIN-like_dom_sf"/>
</dbReference>
<name>A0A1M5LB47_9GAMM</name>
<dbReference type="Gene3D" id="3.40.50.1010">
    <property type="entry name" value="5'-nuclease"/>
    <property type="match status" value="1"/>
</dbReference>